<evidence type="ECO:0000313" key="6">
    <source>
        <dbReference type="Proteomes" id="UP000006889"/>
    </source>
</evidence>
<dbReference type="KEGG" id="cow:Calow_1807"/>
<dbReference type="eggNOG" id="COG3666">
    <property type="taxonomic scope" value="Bacteria"/>
</dbReference>
<keyword evidence="2" id="KW-0812">Transmembrane</keyword>
<evidence type="ECO:0000259" key="4">
    <source>
        <dbReference type="Pfam" id="PF13751"/>
    </source>
</evidence>
<keyword evidence="6" id="KW-1185">Reference proteome</keyword>
<dbReference type="HOGENOM" id="CLU_021293_0_1_9"/>
<sequence length="745" mass="87460">MPRKHDKIVFKEYNPNQLIMPIDPEAFIPQTHLVRAIDKIVDKIDISTIIEKYKGGGTSSYHPLMLLKVLIYAYIQGIYSSRKIAKALQENITFMWLSKLQTPDFRTINRFRKEIIGDCIEEIFAEVIELLVKLGYVNFEYYYLDGTKIEANANKYTFVWAKSTRTYKRKLREKVKNILDEIERINEEEDRTLGELDVNLEADYDSQELEQKVEELSQKLAEASFGSKRKERRVKKLVKTLQNDCILRLKKYESYEQILSGRNSFSKTDHDATFMRMKDDHMKNGMLKPGYNVQIGTQNRFVIGFSIHQSPTDTVCLKEHLELVEKITGHMPKNVIADSGYGSEENYLHLKKCGINSYIKYNTFDLEQTRKFKKDKFNSRNWEYIASEDVYICPAGKKVKYLYPRIDVNERGFVSWEKIYQCEEVCNGCEYRDKCYRGKRWKKRFRIRPRLEKLKNEVRERLLSEEGKEIYSRRKIEVETVFGLIKNNKGFRRFLLRGLKGVKLEWGLVCIAYNIERLAKIIIEGWGKIASQPSCFLLHSSILTFNAIKWLILVIKNYCFWTAPTIILGLFLTIFLITVFSFKLLSLQDSGVKEFEKTFNIRLPKGTVSEKMYDDYGSFHNDGMKLYKFVFTTDGRKSFTSYIAKQKNWKKLPLNPAYQILMYGGKVQDSPCNTLERTGFAKKVRLPKISKGFWRAVGDRSVLTAKLIDYENLDIKILDNLYSYDFYLAIYDAEKGILYMFNINT</sequence>
<reference evidence="5 6" key="2">
    <citation type="journal article" date="2011" name="J. Bacteriol.">
        <title>Complete genome sequences for the anaerobic, extremely thermophilic plant biomass-degrading bacteria Caldicellulosiruptor hydrothermalis, Caldicellulosiruptor kristjanssonii, Caldicellulosiruptor kronotskyensis, Caldicellulosiruptor owensenis, and Caldicellulosiruptor lactoaceticus.</title>
        <authorList>
            <person name="Blumer-Schuette S.E."/>
            <person name="Ozdemir I."/>
            <person name="Mistry D."/>
            <person name="Lucas S."/>
            <person name="Lapidus A."/>
            <person name="Cheng J.F."/>
            <person name="Goodwin L.A."/>
            <person name="Pitluck S."/>
            <person name="Land M.L."/>
            <person name="Hauser L.J."/>
            <person name="Woyke T."/>
            <person name="Mikhailova N."/>
            <person name="Pati A."/>
            <person name="Kyrpides N.C."/>
            <person name="Ivanova N."/>
            <person name="Detter J.C."/>
            <person name="Walston-Davenport K."/>
            <person name="Han S."/>
            <person name="Adams M.W."/>
            <person name="Kelly R.M."/>
        </authorList>
    </citation>
    <scope>NUCLEOTIDE SEQUENCE [LARGE SCALE GENOMIC DNA]</scope>
    <source>
        <strain evidence="6">ATCC 700167 / DSM 13100 / OL</strain>
    </source>
</reference>
<dbReference type="InterPro" id="IPR008490">
    <property type="entry name" value="Transposase_InsH_N"/>
</dbReference>
<evidence type="ECO:0000313" key="5">
    <source>
        <dbReference type="EMBL" id="ADQ05336.1"/>
    </source>
</evidence>
<name>E4Q4X6_CALOW</name>
<dbReference type="PANTHER" id="PTHR33408">
    <property type="entry name" value="TRANSPOSASE"/>
    <property type="match status" value="1"/>
</dbReference>
<dbReference type="Proteomes" id="UP000006889">
    <property type="component" value="Chromosome"/>
</dbReference>
<dbReference type="NCBIfam" id="NF033551">
    <property type="entry name" value="transpos_IS1182"/>
    <property type="match status" value="1"/>
</dbReference>
<accession>E4Q4X6</accession>
<protein>
    <submittedName>
        <fullName evidence="5">Transposase IS4 family protein</fullName>
    </submittedName>
</protein>
<keyword evidence="2" id="KW-1133">Transmembrane helix</keyword>
<evidence type="ECO:0000256" key="1">
    <source>
        <dbReference type="SAM" id="Coils"/>
    </source>
</evidence>
<dbReference type="Pfam" id="PF13751">
    <property type="entry name" value="DDE_Tnp_1_6"/>
    <property type="match status" value="1"/>
</dbReference>
<feature type="transmembrane region" description="Helical" evidence="2">
    <location>
        <begin position="561"/>
        <end position="585"/>
    </location>
</feature>
<dbReference type="Pfam" id="PF05598">
    <property type="entry name" value="DUF772"/>
    <property type="match status" value="1"/>
</dbReference>
<organism evidence="5 6">
    <name type="scientific">Caldicellulosiruptor owensensis (strain ATCC 700167 / DSM 13100 / OL)</name>
    <dbReference type="NCBI Taxonomy" id="632518"/>
    <lineage>
        <taxon>Bacteria</taxon>
        <taxon>Bacillati</taxon>
        <taxon>Bacillota</taxon>
        <taxon>Bacillota incertae sedis</taxon>
        <taxon>Caldicellulosiruptorales</taxon>
        <taxon>Caldicellulosiruptoraceae</taxon>
        <taxon>Caldicellulosiruptor</taxon>
    </lineage>
</organism>
<feature type="coiled-coil region" evidence="1">
    <location>
        <begin position="168"/>
        <end position="226"/>
    </location>
</feature>
<dbReference type="AlphaFoldDB" id="E4Q4X6"/>
<keyword evidence="1" id="KW-0175">Coiled coil</keyword>
<reference key="1">
    <citation type="submission" date="2010-09" db="EMBL/GenBank/DDBJ databases">
        <title>Complete sequence of Caldicellulosiruptor owensensis OL.</title>
        <authorList>
            <consortium name="US DOE Joint Genome Institute"/>
            <person name="Lucas S."/>
            <person name="Copeland A."/>
            <person name="Lapidus A."/>
            <person name="Cheng J.-F."/>
            <person name="Bruce D."/>
            <person name="Goodwin L."/>
            <person name="Pitluck S."/>
            <person name="Davenport K."/>
            <person name="Detter J.C."/>
            <person name="Han C."/>
            <person name="Tapia R."/>
            <person name="Land M."/>
            <person name="Hauser L."/>
            <person name="Chang Y.-J."/>
            <person name="Jeffries C."/>
            <person name="Kyrpides N."/>
            <person name="Ivanova N."/>
            <person name="Mikhailova N."/>
            <person name="Blumer-Schuette S.E."/>
            <person name="Kelly R.M."/>
            <person name="Woyke T."/>
        </authorList>
    </citation>
    <scope>NUCLEOTIDE SEQUENCE</scope>
    <source>
        <strain>OL</strain>
    </source>
</reference>
<dbReference type="EMBL" id="CP002216">
    <property type="protein sequence ID" value="ADQ05336.1"/>
    <property type="molecule type" value="Genomic_DNA"/>
</dbReference>
<feature type="domain" description="Transposase InsH N-terminal" evidence="3">
    <location>
        <begin position="25"/>
        <end position="113"/>
    </location>
</feature>
<keyword evidence="2" id="KW-0472">Membrane</keyword>
<evidence type="ECO:0000259" key="3">
    <source>
        <dbReference type="Pfam" id="PF05598"/>
    </source>
</evidence>
<dbReference type="PANTHER" id="PTHR33408:SF2">
    <property type="entry name" value="TRANSPOSASE DDE DOMAIN-CONTAINING PROTEIN"/>
    <property type="match status" value="1"/>
</dbReference>
<gene>
    <name evidence="5" type="ordered locus">Calow_1807</name>
</gene>
<dbReference type="InterPro" id="IPR047629">
    <property type="entry name" value="IS1182_transpos"/>
</dbReference>
<evidence type="ECO:0000256" key="2">
    <source>
        <dbReference type="SAM" id="Phobius"/>
    </source>
</evidence>
<proteinExistence type="predicted"/>
<feature type="domain" description="Transposase DDE" evidence="4">
    <location>
        <begin position="392"/>
        <end position="519"/>
    </location>
</feature>
<dbReference type="InterPro" id="IPR025668">
    <property type="entry name" value="Tnp_DDE_dom"/>
</dbReference>